<evidence type="ECO:0008006" key="3">
    <source>
        <dbReference type="Google" id="ProtNLM"/>
    </source>
</evidence>
<comment type="caution">
    <text evidence="1">The sequence shown here is derived from an EMBL/GenBank/DDBJ whole genome shotgun (WGS) entry which is preliminary data.</text>
</comment>
<organism evidence="1 2">
    <name type="scientific">Aquibacillus albus</name>
    <dbReference type="NCBI Taxonomy" id="1168171"/>
    <lineage>
        <taxon>Bacteria</taxon>
        <taxon>Bacillati</taxon>
        <taxon>Bacillota</taxon>
        <taxon>Bacilli</taxon>
        <taxon>Bacillales</taxon>
        <taxon>Bacillaceae</taxon>
        <taxon>Aquibacillus</taxon>
    </lineage>
</organism>
<accession>A0ABS2N493</accession>
<evidence type="ECO:0000313" key="1">
    <source>
        <dbReference type="EMBL" id="MBM7572946.1"/>
    </source>
</evidence>
<dbReference type="Proteomes" id="UP001296943">
    <property type="component" value="Unassembled WGS sequence"/>
</dbReference>
<dbReference type="RefSeq" id="WP_204501619.1">
    <property type="nucleotide sequence ID" value="NZ_JAFBDR010000023.1"/>
</dbReference>
<evidence type="ECO:0000313" key="2">
    <source>
        <dbReference type="Proteomes" id="UP001296943"/>
    </source>
</evidence>
<keyword evidence="2" id="KW-1185">Reference proteome</keyword>
<dbReference type="EMBL" id="JAFBDR010000023">
    <property type="protein sequence ID" value="MBM7572946.1"/>
    <property type="molecule type" value="Genomic_DNA"/>
</dbReference>
<name>A0ABS2N493_9BACI</name>
<sequence>MAKVYLINTNKNNNPDCEDEMLQNQKCSAYYTPWKYYIDTIEANDVVFLYSSGEGIIARGLATGIVEVNDYEGNENEEHYMNLNRFELLNSPLPAREVTAIIREIAGDDFDIQWNQTMILLAEHFGRKVWQQITRYCIH</sequence>
<reference evidence="1 2" key="1">
    <citation type="submission" date="2021-01" db="EMBL/GenBank/DDBJ databases">
        <title>Genomic Encyclopedia of Type Strains, Phase IV (KMG-IV): sequencing the most valuable type-strain genomes for metagenomic binning, comparative biology and taxonomic classification.</title>
        <authorList>
            <person name="Goeker M."/>
        </authorList>
    </citation>
    <scope>NUCLEOTIDE SEQUENCE [LARGE SCALE GENOMIC DNA]</scope>
    <source>
        <strain evidence="1 2">DSM 23711</strain>
    </source>
</reference>
<gene>
    <name evidence="1" type="ORF">JOC48_003478</name>
</gene>
<proteinExistence type="predicted"/>
<protein>
    <recommendedName>
        <fullName evidence="3">EVE domain-containing protein</fullName>
    </recommendedName>
</protein>